<reference evidence="2 3" key="1">
    <citation type="journal article" date="2016" name="Nat. Commun.">
        <title>Thousands of microbial genomes shed light on interconnected biogeochemical processes in an aquifer system.</title>
        <authorList>
            <person name="Anantharaman K."/>
            <person name="Brown C.T."/>
            <person name="Hug L.A."/>
            <person name="Sharon I."/>
            <person name="Castelle C.J."/>
            <person name="Probst A.J."/>
            <person name="Thomas B.C."/>
            <person name="Singh A."/>
            <person name="Wilkins M.J."/>
            <person name="Karaoz U."/>
            <person name="Brodie E.L."/>
            <person name="Williams K.H."/>
            <person name="Hubbard S.S."/>
            <person name="Banfield J.F."/>
        </authorList>
    </citation>
    <scope>NUCLEOTIDE SEQUENCE [LARGE SCALE GENOMIC DNA]</scope>
</reference>
<feature type="transmembrane region" description="Helical" evidence="1">
    <location>
        <begin position="12"/>
        <end position="30"/>
    </location>
</feature>
<evidence type="ECO:0000256" key="1">
    <source>
        <dbReference type="SAM" id="Phobius"/>
    </source>
</evidence>
<accession>A0A1G2G0T4</accession>
<comment type="caution">
    <text evidence="2">The sequence shown here is derived from an EMBL/GenBank/DDBJ whole genome shotgun (WGS) entry which is preliminary data.</text>
</comment>
<evidence type="ECO:0000313" key="3">
    <source>
        <dbReference type="Proteomes" id="UP000177480"/>
    </source>
</evidence>
<keyword evidence="1" id="KW-0472">Membrane</keyword>
<proteinExistence type="predicted"/>
<dbReference type="Proteomes" id="UP000177480">
    <property type="component" value="Unassembled WGS sequence"/>
</dbReference>
<keyword evidence="1" id="KW-1133">Transmembrane helix</keyword>
<name>A0A1G2G0T4_9BACT</name>
<dbReference type="EMBL" id="MHNK01000010">
    <property type="protein sequence ID" value="OGZ43943.1"/>
    <property type="molecule type" value="Genomic_DNA"/>
</dbReference>
<dbReference type="STRING" id="1802114.A2719_03195"/>
<sequence length="349" mass="39245">MQKYTMQKGFGLIGILIVVGIIAILGIGVFKIQLPIKDKFTPTNEEKSAIDMAEQMKDVMEEKNSQAVGTDDVTDVPSVAGNNLVKFMLSDPSEKWLGGRARTEAPGFLAVPNAWSSEQQVLVLAGDNDHTALLAVGRDLYLLDTNTFSFQLIQIPELPKREAFQQFDAVYFQGNFFIGAAESGEMYSEPSILGVYRFDIKNMKLYSIKHNSSEGLGQFLTDGTHVYTTTEYIEFPGTRGLGFHIVPEAFASGKWYVWDKKSDSFIETNRPKDSDFGFKAGTDTYSWYVRQTASRLVKENFGNYLFSDFRARLNEALKWDGVASGWHQFIYFPSFALLYTDGTLMRISL</sequence>
<gene>
    <name evidence="2" type="ORF">A2719_03195</name>
</gene>
<organism evidence="2 3">
    <name type="scientific">Candidatus Ryanbacteria bacterium RIFCSPHIGHO2_01_FULL_45_22</name>
    <dbReference type="NCBI Taxonomy" id="1802114"/>
    <lineage>
        <taxon>Bacteria</taxon>
        <taxon>Candidatus Ryaniibacteriota</taxon>
    </lineage>
</organism>
<evidence type="ECO:0000313" key="2">
    <source>
        <dbReference type="EMBL" id="OGZ43943.1"/>
    </source>
</evidence>
<dbReference type="AlphaFoldDB" id="A0A1G2G0T4"/>
<protein>
    <submittedName>
        <fullName evidence="2">Uncharacterized protein</fullName>
    </submittedName>
</protein>
<keyword evidence="1" id="KW-0812">Transmembrane</keyword>